<feature type="region of interest" description="Disordered" evidence="1">
    <location>
        <begin position="3745"/>
        <end position="3766"/>
    </location>
</feature>
<feature type="compositionally biased region" description="Basic and acidic residues" evidence="1">
    <location>
        <begin position="1111"/>
        <end position="1126"/>
    </location>
</feature>
<feature type="compositionally biased region" description="Polar residues" evidence="1">
    <location>
        <begin position="690"/>
        <end position="699"/>
    </location>
</feature>
<dbReference type="RefSeq" id="WP_149189374.1">
    <property type="nucleotide sequence ID" value="NZ_VTOZ01000018.1"/>
</dbReference>
<dbReference type="InterPro" id="IPR047881">
    <property type="entry name" value="LktA_repeat"/>
</dbReference>
<dbReference type="Proteomes" id="UP000322783">
    <property type="component" value="Unassembled WGS sequence"/>
</dbReference>
<feature type="compositionally biased region" description="Basic and acidic residues" evidence="1">
    <location>
        <begin position="3751"/>
        <end position="3763"/>
    </location>
</feature>
<name>A0A5D6WHZ8_9FIRM</name>
<gene>
    <name evidence="2" type="ORF">FZ041_09395</name>
</gene>
<feature type="compositionally biased region" description="Low complexity" evidence="1">
    <location>
        <begin position="1171"/>
        <end position="1185"/>
    </location>
</feature>
<proteinExistence type="predicted"/>
<evidence type="ECO:0000313" key="3">
    <source>
        <dbReference type="Proteomes" id="UP000322783"/>
    </source>
</evidence>
<protein>
    <recommendedName>
        <fullName evidence="4">Leukotoxin LktA family filamentous adhesin</fullName>
    </recommendedName>
</protein>
<comment type="caution">
    <text evidence="2">The sequence shown here is derived from an EMBL/GenBank/DDBJ whole genome shotgun (WGS) entry which is preliminary data.</text>
</comment>
<feature type="compositionally biased region" description="Basic and acidic residues" evidence="1">
    <location>
        <begin position="1133"/>
        <end position="1155"/>
    </location>
</feature>
<organism evidence="2 3">
    <name type="scientific">Selenomonas caprae</name>
    <dbReference type="NCBI Taxonomy" id="2606905"/>
    <lineage>
        <taxon>Bacteria</taxon>
        <taxon>Bacillati</taxon>
        <taxon>Bacillota</taxon>
        <taxon>Negativicutes</taxon>
        <taxon>Selenomonadales</taxon>
        <taxon>Selenomonadaceae</taxon>
        <taxon>Selenomonas</taxon>
    </lineage>
</organism>
<feature type="region of interest" description="Disordered" evidence="1">
    <location>
        <begin position="1106"/>
        <end position="1199"/>
    </location>
</feature>
<evidence type="ECO:0008006" key="4">
    <source>
        <dbReference type="Google" id="ProtNLM"/>
    </source>
</evidence>
<sequence>MAYGYKITKEDKDWTLTSVPHMEWTPRGGRRKSRAKVRQREWQHMLVSLAMATGVLASPYTISEAAITRKDGTPINATDNVYNIDPEGQGNGLAYNRFRDFDLAQGQIANLKFNTAILANLVQNRIFINGIVNAVKSGQIDGHLMFLSPNGIAVGATGVINAGQFTGIVPTQRDFDKLYNAANPATDITVAAIENLVYANDKGIDISGHINTHSGVMLGAGIININDGAQIQSTKKLDFTNLVNIEGGGSAGLGTLTAVAGDGGDIILTARQESAVKDTKPVLKEDGTPEKDENGNDKTEANTIHWRDRSTDISAAVNIGTDATAKGVFITSSDGAVKLTAESKSTYEDSTPMTLTDTLKGIVLGEDTIAEGLINKLAGAESSANKYLYVNYASKTNKSAINVGKNSTVKGNSIDIGAKSTVELKQSIAVPKAEKKDSDGKEQKSDSVLPIATVAVSRVYNNADIVIDGKLQATGKDGDGNAITIAADATTTASVKSTASGGANTSAVVGVAVLAGDTKANVAVNAPQGTDESFKAETGKAAIKAVTNSNIAVEAGATGAGKSYVVSTVGVANYDNTAAVSVDRSIKAGAVDIAAENKVSGFKMTVDNTLKAAAANEGGKDTAQTSDEDKAKDNADAAAEQNASHSGDDNKKKSANPEKTIQDASADTTKKQAGDAQEGVQKVKDKVEGTNKSGSNEAKTSAFGLGASVGVVANKNDANITLGKNAVIMATAVENGADGGVNASAKSLMTASADKEDSLQFTVKNAQANSAKVEIGAAVLVSNVKNNANILLDNEGDKSAQIKGEAVSLGAVAGMGEYEKDSEKKTSSLSYAVSNEEKANKDKPATVVLDGSVGINNLQNNAVVLLGQKSQLEGSALTLSTDATTKAAGKYGGEEDNSKVGIGATVGIQNISGNSLIMAGKETVLTGAQVSATANNSIDAKNEVKNAGKGDSFGISGMVALSYGDSNSIVSLDDEATVNAPVMAMLMAVNSTTVDNSVRSEFTGKESSKAFGIGVGIVNYDVNSLAMVSDNGSGISAPAGDKTDAEKAAQKIYQNATLARSVAGDTFSGKMGDATASGNKGTITTGNLSASAITLGMIQNDAKAKTVSTSAEDKAENANERKDSEKWTNWSQKGKEGANDAKKNTEDLEQDKVEAQNESAAPTIGETSQKNNASGAGKEASSAANPDETPKDDGAAPAANKSVGASIGIEGSAALTFLDGRTDAVLDNVTVKNADEAAVESVSLSATDFLGAITTGGTDIKNSLKSGSSATKVGIGGTFAMNSSNRDVDAFLRNVNLPQVKSVQNSASKTGLEVVAGMGVSASKGNGTNVAGAGAVYYNRAEQDIHALLLDNIIISDGTGTITSKAVSTDYQIAGGLAANSASGENTNVGVGGVVAISNLENNLSSAIIGGSYQNLKSVDIESQKGTTQIDGALAATYAGGNSGYGFEGAFAYGSVKNTTSAYISGATIVGAQDSIVNVKAGEIPVQKTEEQRSTEKGQIENKTNLTDIIKSLLKASVDADKTNKEKLENKGIDTTGKSYLDTSSASSSLDDDAKTTDEGRIADEAAGDEDAAKDELGKNHSLTITAAMAGGWNGNVGVGAGIAYNYVKNDLAADIKGSTITADTVAGEAASDSKIISVGAGVAIGGKSFNGAGSGSWNDLKNDTKVTFKNNTITGKNISEQAQNTSSIINIAGEVAGGKGMAMGLSLAYNSLNNTTGTYLKGNVITLAEDADNSVKLAAANQGKALAVAGGVDVNISQSTFGAVGTVAINRGVNNTESIVDGKENGEKTKLDKVKELSVTAEELTKKTTVAGSVSVGGKKVGIGGAVAYTSVGTDGTREKLRAEINNADITTTDAGTIEVSTKDSKTEGTNTDKSRIITVGAGFGVSWGSNLFNLQGGAAVSDIYKDSLAALNNTNINANNADSHPIINITADTKSKINTVGVGGTVDINTEVKGTAGVAINRLYQDTKAEMATDSGTTTVNAGLTQVRAAGDGDIHSVGVGGTVGVGGQVAFAGSGSYNYIDNNVNAIIKNQNLAMDSSVGIVAQSDDRLYNFAGGFAIGANTKAGIGAAVSINKISGNTNALVQGGSLQAADTGSIKVTRPQDENLFTTEKLDLTTDRQRLSENRKEKTKSGIVVDSSAAHTIISQLASGGVAASGSVGVDLAGTVNLNTVQGNTTAKIQDTVLNAEDKHSDVNVNAVDYTNFGSFTGTPTVGAAATAGVSVGVSANWETFDRTTAAEISSNSAKKNLYAKNLTVDATAKHGSSGLSFAGAVGAAATAGVASGDSIMRHSNTSTTSALLSNMNAVFDGTAEIKAEHLGNSRAMNIGASLAGGYAAVAAGAGVAVMDDASTVKAEVDSSDLKAKSSTNGKNISVLAKNENNWKNTLVTASAAVGLGAGLAANVGINNTTGETAALVTNSQLEAENVTVKAADKLVADATGGVGAAGVGGVGVSVALNNINSSVSAHVSGGSVKAAKDIAVKAEEERHFESSVTGAAVGGIGVGVNVAVTSVGKGITQAQLSNAKDENGNTTSVNNTTQNEINIHLNGSQGVNNAKGALGVDGAKFFGLSDKDSDLNAAKNAQVSLDVPKAKSDKQGVHTGVNRALLTAAENVNVTAQETNDITAKNVTVNVGGTAVGVTDAIIHTNYDTDVTVSGATITGKEININALQGQKNNGSEITVTAVSVGAGLGVGVGYAGIVNKGATDVNITGSTIEGTENVMVKAQDDSKSKTQITNVGVAALNVTTTFASVENKNNVGVTLAGTNNISAAKNITIDAKRANMLEAHTQGVGVGGVNVAVNHATIEDGEKDDKGKIIAGNATAKITGTTNIKGLDDNTSAAKFHFGAANDTTAKLSAGNTAVSILGVSRMRGKGVMNMGAEVSVAGGSFNAKTVEFTSQLGTANGRTLEGNVKGHNVSAVAVAPDAVVLNTDAKSTINVANSTFDKETNLILDNKSYVDRKAYIYGVTAGAVAVGNTSADIVGNETMSTILTGKNETTKLNSLQVMSNGQNIGKAFADAGGGGIVGYVGAHVDNKSTNKVTSSLSGKWEVADEVSLSASQNDEVRLTASEGHGGIAGVGGTSVDNTIDTTTNANVADGTVINADRVRIGTSNAVTTGAYDDTDSKGNKDEQTYTLKDHFGGVISGNRLRSLLDVTENGTVNIGKDAKITTNNLQEYVASSQNNLTNLVQAKGGGAIAVTDAVSDIDIDVNNKVNVAGGATLSNEKAASAEDIILAAYDNQTIKSHVDGTVYAGVVSPIVAKNNIDMNRKSDVTVAGNIASSANVGLYAGANKYGALSNLNADFKSGAYNYSVISITVPRVKYDITADKGMVNVSGIVRSTKDINVIASGGKEEIVKDESLWNWAKGGSSTDKKFLTSDAVSAEESLPKLSTVNVTGSLIAGTADPINLTISGSVAGGLHYTADNNITNQRLVQGITKGTFDYANTLGERLRELNKLIAAYNGDSTKMAAYIAERDRIQSEMVRLGLTEKDEKGNTVYLSSGRSVYYVEIPDIATSGGNINVQANDLTGTGNLHANSAPSVTITNASDAYLKLNNILMGEQGGSIIYNKDNVIPPGAMLGNEKINSVNVHKTGAAFKEIYGRTDSTAAGLTVKNTKTFSGDKTSTISLTPELEQEINNNTEMTSEEKTKYKKAIENGEMKYTAITDVEVNGKISNFYGNVTISNASGDIRISGGTKERPTGIEGNTVKLIAANGTIAQDYKEGIVNINGDPEKYLADKATAMKNTLGLSDTNNDKKNKEEDYTRSDSSNVATGYIAGRDVYVSAANINVNGLIQSGYKTYAATVTEDQLTTAKTRPASRAAVVQNRTMYEVNDGGAKWNSTDKVFDYVPQVYWDPSTNKLVVEDIDTQGGKVYLTGKIASTGDGRILAADGAAEISVINQTNLDMNVGNVLNNQREGVITIADTAKDTWTEYKRGQTRTIDNYATYLKNHAGDTDVYAGAVKTSNNLAVGNNNTLQYAVQGNQAYTWVNGNSVETTRTYQHYERRGMWGLVQTADESTLNGWTQNSTPIDKKEGARLGLPEGAVITQSNGVPASGKLHLDGNTSVLSERSFDHNHWVTRSGFLGWFKHIYDRWKVGTSTIQLYNYSLNASQPITIGLIGAETGKIDIKSTNATGGNINLMGNVANSHNQAALTVSSQAGGIFQNDGTTLKSEIVNLTAKNDIKNIHITSIGVKDANGHVTDNIKLDAVSTGAGDIDITAVGGLLNNQSLPGNVEIVALKSQDGNAAFKKDAALGDVALNAAGNITQSGSGTSVEGRGIYLTSANGGIGTETQAINLAASDLVYSTDRYGAQVNADAKGSIYLTETADGGDMRVGRIESQEGDVKLTVADGGFVDALPGDDRSRFTESVDNMVHRWIDAGLIDGEKDAQGNYTYKGAYIEGLEKNRDDYKANVELAYTNKTKAQWQVEYDNQQAAVKGIYDSAEYRNYLSNKAKYDQLTPDERRELADNKDSAFLAYAESAEKYNQYSSYETAEAYLKDTAAYKYSQYDNADAYLAADATYQDLVNKAAHPTFEWTKDMMLYAVSDKIVNPDGGGSLQTDRAANILGKNVTLSATKGAVGTFANQSKTITVDELTGNDNIAKMKELMNVDASDVTAHRDADGNLLFFEIKGNMPLGVKASGTLDVTAGGNISVAGRKDAAGEHSAINVGTIDATQNSATGDVRLHSEEGIYNAKTADVTNITGNNLILTGGKESIGTADKPLNVSLIGDLTEARAQKNVFIKNMNNNDYLRLGTMFAEDTISLNSDKGFLMSNANADIAASYINAGKTLAFNTNVNTGIVGDADNAIRVLNDRAAVNIAAESAHIKGLGSLAQGIQNGTLVLGDIKTVGEFTAVSEGSLTVGREEEKDNAGTVKKEAVAGAITAGGHVNLEAADSLTLDGNVKAEGKNLTLKAVNGDIAQTDKGAIIADKVKTFNGKSLLLENEENAFNSIEVDGIETTAAEKPDIAGNVRIVDNADALTTAVKRKVAGDISIINLRDSGTLTNAGNFIATGDIALNAKGDLSQAADTTIAAGKDVALTSVGDAIRQAADAGIQAVNITATSAKTVDLQGTGNQFEAITVQSSVADAGINGSVLVKDSADKLALSVQPVVNGNIAVENLKAQGTLQVLSDLQAAGDEAAAKGDITLKSDGSMQTDKKITAANNVAFTSTTGNVSINGDITTGGNMPDMNEETLALEGPHNSLVIHAGGAVDEAAGVNITAPVVESYSGNGVSLESVKNGFVVFLADALEGNTAINGSVKAVTSCDDTFTVGVGTSIRGDAEFTNLHQNGELGILIKEPDDDKEIKLLGGNGAKGNLVLTASQDVMLLGNVNAKHDIVIDSNKGGSFYGLGRGMVAGNDVNVSVGNAIQFIGTIEAGHDIDMQVQKPIFEESGIRIANLSSGTSLLTAGNEARFNVNGDGDIEMWGKVEATKDVNINISGKGNIDIDNSIQSKDESVSVQTGEGDISIGTDNMTDDETIKAKQNVTVGTNLGTVYILGQTITQDGDITMKAGKETYEEGTAHSNFIIRDDGKLVSGGGIGLYGRNGDIEITDDIQATKGITVNIAEQGNASFGRELSVTENVDISTDKGSITVGHTVNSDEGTVNLHSGNGDIEVLKAVTAGKDIDVTTVQGNILIGDNGPDVPTVTAKQNATVGTGLGIVTIYGKTSADLEDVTLYAGAAQYNSDEHTIIIEQNGMVEAGRDVNLGALNDDILVTDRIHAGRDVNAAVTGKGRIFFPGDEVKSEKEVYISLENGDLCLNLADGKKVTLRMENNSDISYVGEIKANANGTMEADIDLTGNYIRIGSIAKKNGGSTFQISAIGANGERYIAEEFSVDRLSSATGSWMPTLWSKNGYVHIDEGSFKSSDLLAGNKIHLDNAQTDVAIYGRTPTRDGEQLVYWNNLDWAYRKARVFNLYEDGRLRTSRTVLIDAGKNLTKLYGDNLSVVDMMRERVTNTHGNFTFDSKLLTEPGSTLREQVFFEMEPAAAIRQQQAGYGEILVEKKDGKEET</sequence>
<feature type="compositionally biased region" description="Basic and acidic residues" evidence="1">
    <location>
        <begin position="646"/>
        <end position="656"/>
    </location>
</feature>
<evidence type="ECO:0000313" key="2">
    <source>
        <dbReference type="EMBL" id="TYZ28141.1"/>
    </source>
</evidence>
<keyword evidence="3" id="KW-1185">Reference proteome</keyword>
<feature type="compositionally biased region" description="Polar residues" evidence="1">
    <location>
        <begin position="657"/>
        <end position="667"/>
    </location>
</feature>
<reference evidence="2 3" key="1">
    <citation type="submission" date="2019-08" db="EMBL/GenBank/DDBJ databases">
        <title>Selenomonas sp. mPRGC5 and Selenomonas sp. mPRGC8 isolated from ruminal fluid of dairy goat (Capra hircus).</title>
        <authorList>
            <person name="Poothong S."/>
            <person name="Nuengjamnong C."/>
            <person name="Tanasupawat S."/>
        </authorList>
    </citation>
    <scope>NUCLEOTIDE SEQUENCE [LARGE SCALE GENOMIC DNA]</scope>
    <source>
        <strain evidence="3">mPRGC8</strain>
    </source>
</reference>
<dbReference type="EMBL" id="VTOZ01000018">
    <property type="protein sequence ID" value="TYZ28141.1"/>
    <property type="molecule type" value="Genomic_DNA"/>
</dbReference>
<feature type="compositionally biased region" description="Polar residues" evidence="1">
    <location>
        <begin position="1156"/>
        <end position="1170"/>
    </location>
</feature>
<accession>A0A5D6WHZ8</accession>
<dbReference type="NCBIfam" id="NF012206">
    <property type="entry name" value="LktA_tand_53"/>
    <property type="match status" value="3"/>
</dbReference>
<feature type="compositionally biased region" description="Low complexity" evidence="1">
    <location>
        <begin position="1538"/>
        <end position="1549"/>
    </location>
</feature>
<feature type="region of interest" description="Disordered" evidence="1">
    <location>
        <begin position="1534"/>
        <end position="1557"/>
    </location>
</feature>
<feature type="region of interest" description="Disordered" evidence="1">
    <location>
        <begin position="616"/>
        <end position="700"/>
    </location>
</feature>
<evidence type="ECO:0000256" key="1">
    <source>
        <dbReference type="SAM" id="MobiDB-lite"/>
    </source>
</evidence>